<feature type="region of interest" description="Disordered" evidence="5">
    <location>
        <begin position="1"/>
        <end position="59"/>
    </location>
</feature>
<dbReference type="GO" id="GO:0005096">
    <property type="term" value="F:GTPase activator activity"/>
    <property type="evidence" value="ECO:0007669"/>
    <property type="project" value="UniProtKB-KW"/>
</dbReference>
<comment type="caution">
    <text evidence="6">The sequence shown here is derived from an EMBL/GenBank/DDBJ whole genome shotgun (WGS) entry which is preliminary data.</text>
</comment>
<keyword evidence="2" id="KW-0433">Leucine-rich repeat</keyword>
<name>Q54WD5_DICDI</name>
<feature type="compositionally biased region" description="Low complexity" evidence="5">
    <location>
        <begin position="818"/>
        <end position="854"/>
    </location>
</feature>
<dbReference type="Proteomes" id="UP000002195">
    <property type="component" value="Unassembled WGS sequence"/>
</dbReference>
<dbReference type="AlphaFoldDB" id="Q54WD5"/>
<dbReference type="HOGENOM" id="CLU_285669_0_0_1"/>
<feature type="coiled-coil region" evidence="4">
    <location>
        <begin position="979"/>
        <end position="1025"/>
    </location>
</feature>
<evidence type="ECO:0008006" key="8">
    <source>
        <dbReference type="Google" id="ProtNLM"/>
    </source>
</evidence>
<dbReference type="Gene3D" id="3.80.10.10">
    <property type="entry name" value="Ribonuclease Inhibitor"/>
    <property type="match status" value="5"/>
</dbReference>
<feature type="region of interest" description="Disordered" evidence="5">
    <location>
        <begin position="99"/>
        <end position="118"/>
    </location>
</feature>
<gene>
    <name evidence="6" type="ORF">DDB_G0279741</name>
</gene>
<sequence length="1084" mass="119151">MFSSTNSSTSTSTTPSNSVPNSIGYISSISPPSQQQLQQLSQISQNHSQNNNNNNNNNQQQQQSFSFIEKLNSKTGSVPKLNLCRISNNIMSISTNSTTTTNNLTQTPTTTTNFSTQNTPMSLNIIPGQNSPTSNNNFNNIINNSSNNNSVQNTPTSSTSSRRLKIYKDFCLKYGSLQTVHLRLNTPQELVSISEALKQRHSIVHLNLSHNKSIKELESWIALGLALKAPNQTLSQLNLSHNSLGTEGLSLIISDIIKTNRSITWLNLSHNNLDQDDDHSIMDALLYNQTIQTLDLSNNEYQLTLDISNRLNSFIENCQSITHLNFSRNSNRHPISGISRALQINQSLRHIDLSFMSIAPQESTELIKTLIGSRFLTSINLQQTLLSTVGETFGISIVNSLAKRYNDYDLDEEDGCLSFVDSKSSTTTTTNTNTTTIPLDPNSQNTSANSICFTPSCSFSSSKSSLEDDEFYIAPHNPILNLNLDGINFGKKALKSFLNILARNQDLTELDLSSNQLCESNGTYLADFIKRNNSIQTLSISNNDFYEKAVDIAESLQYNKSITSFNLSHTKCSNLIGRVLAKSLCINHTLKKLILSHTKMSCAGIVEFAQGLKENKIQLESLNLDDTDLQDKGATEIGEAIRSNTHLTHLYLNSNSILSSGAKSIGKALKHNSTLKVLHLGYNEIGVKGLDSISKSLKTNKTLIELSVKNNLIPEKGGIVLTDSLKSNQKLETINLRGNFLGIKGGAAISKLLTTNQTLTNMDLSHNNLDKDVIHKIHQLLKKNQITNSTNLTAQTNHQLQMQYQTQIQQMYGNVPVSSSSSSTSSINGSSDDIPNSPKSQLHSSLGSSKSSIFESDGGVISSTDYYFVELNNNAGVGGGGGSGGGGGYGSGDTPTTVPTNIHNNNSFYGGHNIPCTYRPGTGSSNNSPTTNNVPFYPFGNVSMSSPSTPRGFPTTPNSMNTPTAIRFPSQSNLPITPRAQYQQQYIQYHQQLQLQQQQQQQQQNQQLQKQLQQLEQQQQFQQLLPSSSSAQSTKVITQGGSMKSPTSSSAKPSLFYIPFEQKQQLQQQQQQLLQQQQQLQQQN</sequence>
<keyword evidence="4" id="KW-0175">Coiled coil</keyword>
<evidence type="ECO:0000313" key="7">
    <source>
        <dbReference type="Proteomes" id="UP000002195"/>
    </source>
</evidence>
<feature type="region of interest" description="Disordered" evidence="5">
    <location>
        <begin position="814"/>
        <end position="854"/>
    </location>
</feature>
<feature type="region of interest" description="Disordered" evidence="5">
    <location>
        <begin position="946"/>
        <end position="972"/>
    </location>
</feature>
<dbReference type="PhylomeDB" id="Q54WD5"/>
<accession>Q54WD5</accession>
<evidence type="ECO:0000256" key="1">
    <source>
        <dbReference type="ARBA" id="ARBA00022468"/>
    </source>
</evidence>
<keyword evidence="7" id="KW-1185">Reference proteome</keyword>
<dbReference type="RefSeq" id="XP_641523.1">
    <property type="nucleotide sequence ID" value="XM_636431.1"/>
</dbReference>
<dbReference type="InterPro" id="IPR027038">
    <property type="entry name" value="RanGap"/>
</dbReference>
<feature type="compositionally biased region" description="Polar residues" evidence="5">
    <location>
        <begin position="1026"/>
        <end position="1052"/>
    </location>
</feature>
<feature type="region of interest" description="Disordered" evidence="5">
    <location>
        <begin position="1025"/>
        <end position="1056"/>
    </location>
</feature>
<evidence type="ECO:0000256" key="5">
    <source>
        <dbReference type="SAM" id="MobiDB-lite"/>
    </source>
</evidence>
<dbReference type="PANTHER" id="PTHR24113">
    <property type="entry name" value="RAN GTPASE-ACTIVATING PROTEIN 1"/>
    <property type="match status" value="1"/>
</dbReference>
<dbReference type="InterPro" id="IPR032675">
    <property type="entry name" value="LRR_dom_sf"/>
</dbReference>
<dbReference type="OMA" id="YIAPHNP"/>
<dbReference type="GeneID" id="8622196"/>
<dbReference type="FunCoup" id="Q54WD5">
    <property type="interactions" value="877"/>
</dbReference>
<evidence type="ECO:0000256" key="4">
    <source>
        <dbReference type="SAM" id="Coils"/>
    </source>
</evidence>
<proteinExistence type="predicted"/>
<evidence type="ECO:0000256" key="2">
    <source>
        <dbReference type="ARBA" id="ARBA00022614"/>
    </source>
</evidence>
<organism evidence="6 7">
    <name type="scientific">Dictyostelium discoideum</name>
    <name type="common">Social amoeba</name>
    <dbReference type="NCBI Taxonomy" id="44689"/>
    <lineage>
        <taxon>Eukaryota</taxon>
        <taxon>Amoebozoa</taxon>
        <taxon>Evosea</taxon>
        <taxon>Eumycetozoa</taxon>
        <taxon>Dictyostelia</taxon>
        <taxon>Dictyosteliales</taxon>
        <taxon>Dictyosteliaceae</taxon>
        <taxon>Dictyostelium</taxon>
    </lineage>
</organism>
<dbReference type="SUPFAM" id="SSF52047">
    <property type="entry name" value="RNI-like"/>
    <property type="match status" value="2"/>
</dbReference>
<keyword evidence="1" id="KW-0343">GTPase activation</keyword>
<dbReference type="InParanoid" id="Q54WD5"/>
<keyword evidence="3" id="KW-0677">Repeat</keyword>
<dbReference type="InterPro" id="IPR001611">
    <property type="entry name" value="Leu-rich_rpt"/>
</dbReference>
<evidence type="ECO:0000313" key="6">
    <source>
        <dbReference type="EMBL" id="EAL67550.1"/>
    </source>
</evidence>
<dbReference type="EMBL" id="AAFI02000032">
    <property type="protein sequence ID" value="EAL67550.1"/>
    <property type="molecule type" value="Genomic_DNA"/>
</dbReference>
<dbReference type="Pfam" id="PF13516">
    <property type="entry name" value="LRR_6"/>
    <property type="match status" value="4"/>
</dbReference>
<dbReference type="VEuPathDB" id="AmoebaDB:DDB_G0279741"/>
<dbReference type="KEGG" id="ddi:DDB_G0279741"/>
<dbReference type="SMART" id="SM00368">
    <property type="entry name" value="LRR_RI"/>
    <property type="match status" value="11"/>
</dbReference>
<evidence type="ECO:0000256" key="3">
    <source>
        <dbReference type="ARBA" id="ARBA00022737"/>
    </source>
</evidence>
<reference evidence="6 7" key="1">
    <citation type="journal article" date="2005" name="Nature">
        <title>The genome of the social amoeba Dictyostelium discoideum.</title>
        <authorList>
            <consortium name="The Dictyostelium discoideum Sequencing Consortium"/>
            <person name="Eichinger L."/>
            <person name="Pachebat J.A."/>
            <person name="Glockner G."/>
            <person name="Rajandream M.A."/>
            <person name="Sucgang R."/>
            <person name="Berriman M."/>
            <person name="Song J."/>
            <person name="Olsen R."/>
            <person name="Szafranski K."/>
            <person name="Xu Q."/>
            <person name="Tunggal B."/>
            <person name="Kummerfeld S."/>
            <person name="Madera M."/>
            <person name="Konfortov B.A."/>
            <person name="Rivero F."/>
            <person name="Bankier A.T."/>
            <person name="Lehmann R."/>
            <person name="Hamlin N."/>
            <person name="Davies R."/>
            <person name="Gaudet P."/>
            <person name="Fey P."/>
            <person name="Pilcher K."/>
            <person name="Chen G."/>
            <person name="Saunders D."/>
            <person name="Sodergren E."/>
            <person name="Davis P."/>
            <person name="Kerhornou A."/>
            <person name="Nie X."/>
            <person name="Hall N."/>
            <person name="Anjard C."/>
            <person name="Hemphill L."/>
            <person name="Bason N."/>
            <person name="Farbrother P."/>
            <person name="Desany B."/>
            <person name="Just E."/>
            <person name="Morio T."/>
            <person name="Rost R."/>
            <person name="Churcher C."/>
            <person name="Cooper J."/>
            <person name="Haydock S."/>
            <person name="van Driessche N."/>
            <person name="Cronin A."/>
            <person name="Goodhead I."/>
            <person name="Muzny D."/>
            <person name="Mourier T."/>
            <person name="Pain A."/>
            <person name="Lu M."/>
            <person name="Harper D."/>
            <person name="Lindsay R."/>
            <person name="Hauser H."/>
            <person name="James K."/>
            <person name="Quiles M."/>
            <person name="Madan Babu M."/>
            <person name="Saito T."/>
            <person name="Buchrieser C."/>
            <person name="Wardroper A."/>
            <person name="Felder M."/>
            <person name="Thangavelu M."/>
            <person name="Johnson D."/>
            <person name="Knights A."/>
            <person name="Loulseged H."/>
            <person name="Mungall K."/>
            <person name="Oliver K."/>
            <person name="Price C."/>
            <person name="Quail M.A."/>
            <person name="Urushihara H."/>
            <person name="Hernandez J."/>
            <person name="Rabbinowitsch E."/>
            <person name="Steffen D."/>
            <person name="Sanders M."/>
            <person name="Ma J."/>
            <person name="Kohara Y."/>
            <person name="Sharp S."/>
            <person name="Simmonds M."/>
            <person name="Spiegler S."/>
            <person name="Tivey A."/>
            <person name="Sugano S."/>
            <person name="White B."/>
            <person name="Walker D."/>
            <person name="Woodward J."/>
            <person name="Winckler T."/>
            <person name="Tanaka Y."/>
            <person name="Shaulsky G."/>
            <person name="Schleicher M."/>
            <person name="Weinstock G."/>
            <person name="Rosenthal A."/>
            <person name="Cox E.C."/>
            <person name="Chisholm R.L."/>
            <person name="Gibbs R."/>
            <person name="Loomis W.F."/>
            <person name="Platzer M."/>
            <person name="Kay R.R."/>
            <person name="Williams J."/>
            <person name="Dear P.H."/>
            <person name="Noegel A.A."/>
            <person name="Barrell B."/>
            <person name="Kuspa A."/>
        </authorList>
    </citation>
    <scope>NUCLEOTIDE SEQUENCE [LARGE SCALE GENOMIC DNA]</scope>
    <source>
        <strain evidence="6 7">AX4</strain>
    </source>
</reference>
<dbReference type="PANTHER" id="PTHR24113:SF12">
    <property type="entry name" value="RAN GTPASE-ACTIVATING PROTEIN 1"/>
    <property type="match status" value="1"/>
</dbReference>
<dbReference type="eggNOG" id="KOG4308">
    <property type="taxonomic scope" value="Eukaryota"/>
</dbReference>
<protein>
    <recommendedName>
        <fullName evidence="8">Leucine-rich repeat-containing protein</fullName>
    </recommendedName>
</protein>
<dbReference type="dictyBase" id="DDB_G0279741"/>
<dbReference type="PaxDb" id="44689-DDB0206005"/>